<reference evidence="1" key="1">
    <citation type="submission" date="2014-11" db="EMBL/GenBank/DDBJ databases">
        <authorList>
            <person name="Amaro Gonzalez C."/>
        </authorList>
    </citation>
    <scope>NUCLEOTIDE SEQUENCE</scope>
</reference>
<dbReference type="AlphaFoldDB" id="A0A0E9RS38"/>
<name>A0A0E9RS38_ANGAN</name>
<organism evidence="1">
    <name type="scientific">Anguilla anguilla</name>
    <name type="common">European freshwater eel</name>
    <name type="synonym">Muraena anguilla</name>
    <dbReference type="NCBI Taxonomy" id="7936"/>
    <lineage>
        <taxon>Eukaryota</taxon>
        <taxon>Metazoa</taxon>
        <taxon>Chordata</taxon>
        <taxon>Craniata</taxon>
        <taxon>Vertebrata</taxon>
        <taxon>Euteleostomi</taxon>
        <taxon>Actinopterygii</taxon>
        <taxon>Neopterygii</taxon>
        <taxon>Teleostei</taxon>
        <taxon>Anguilliformes</taxon>
        <taxon>Anguillidae</taxon>
        <taxon>Anguilla</taxon>
    </lineage>
</organism>
<dbReference type="EMBL" id="GBXM01076576">
    <property type="protein sequence ID" value="JAH32001.1"/>
    <property type="molecule type" value="Transcribed_RNA"/>
</dbReference>
<accession>A0A0E9RS38</accession>
<protein>
    <submittedName>
        <fullName evidence="1">Uncharacterized protein</fullName>
    </submittedName>
</protein>
<reference evidence="1" key="2">
    <citation type="journal article" date="2015" name="Fish Shellfish Immunol.">
        <title>Early steps in the European eel (Anguilla anguilla)-Vibrio vulnificus interaction in the gills: Role of the RtxA13 toxin.</title>
        <authorList>
            <person name="Callol A."/>
            <person name="Pajuelo D."/>
            <person name="Ebbesson L."/>
            <person name="Teles M."/>
            <person name="MacKenzie S."/>
            <person name="Amaro C."/>
        </authorList>
    </citation>
    <scope>NUCLEOTIDE SEQUENCE</scope>
</reference>
<evidence type="ECO:0000313" key="1">
    <source>
        <dbReference type="EMBL" id="JAH32001.1"/>
    </source>
</evidence>
<sequence>MSYNEDLHGDVTRASVALAVNYVTDYLCQSF</sequence>
<proteinExistence type="predicted"/>